<dbReference type="PANTHER" id="PTHR43404">
    <property type="entry name" value="LIPOPOLYSACCHARIDE CHOLINEPHOSPHOTRANSFERASE LICD"/>
    <property type="match status" value="1"/>
</dbReference>
<dbReference type="GO" id="GO:0009100">
    <property type="term" value="P:glycoprotein metabolic process"/>
    <property type="evidence" value="ECO:0007669"/>
    <property type="project" value="UniProtKB-ARBA"/>
</dbReference>
<name>A0A8B6EPE9_MYTGA</name>
<protein>
    <recommendedName>
        <fullName evidence="2">LicD/FKTN/FKRP nucleotidyltransferase domain-containing protein</fullName>
    </recommendedName>
</protein>
<evidence type="ECO:0000313" key="4">
    <source>
        <dbReference type="Proteomes" id="UP000596742"/>
    </source>
</evidence>
<dbReference type="OrthoDB" id="444255at2759"/>
<evidence type="ECO:0000256" key="1">
    <source>
        <dbReference type="SAM" id="Phobius"/>
    </source>
</evidence>
<feature type="transmembrane region" description="Helical" evidence="1">
    <location>
        <begin position="81"/>
        <end position="100"/>
    </location>
</feature>
<comment type="caution">
    <text evidence="3">The sequence shown here is derived from an EMBL/GenBank/DDBJ whole genome shotgun (WGS) entry which is preliminary data.</text>
</comment>
<dbReference type="InterPro" id="IPR007074">
    <property type="entry name" value="LicD/FKTN/FKRP_NTP_transf"/>
</dbReference>
<dbReference type="EMBL" id="UYJE01005476">
    <property type="protein sequence ID" value="VDI37622.1"/>
    <property type="molecule type" value="Genomic_DNA"/>
</dbReference>
<keyword evidence="4" id="KW-1185">Reference proteome</keyword>
<sequence length="333" mass="38764">MKAIVIREREGGAYSKGRLAEFIHPLGFALILSEFDQILFSHSRGGIYVITQGVGDGNWTTILSLQDLQTCIVEMKSRSTFPFLLAAVLIFLILYLNSVMNKDPNKYFDKKETEFRKVIKNTKLTSNLSVFNVKMNLTEKKRLIDILSTFALFMDSLKLTYLLYGGSLLGAYRHAGLIPWDDDIDVWINSSQSEQLKQEFHRLKGYGLHHQPNSQWKMFSIHGTDIKDEPYQWPYIDILLFKENETHIWDSLEQYRDLFVYKKSDVFPLKKCNFEYLQLNVPINTETIVTTNYDPNLCVSGKFNHKTNQPIRLQRQVIPCKHLSQYYKFGSNC</sequence>
<feature type="domain" description="LicD/FKTN/FKRP nucleotidyltransferase" evidence="2">
    <location>
        <begin position="158"/>
        <end position="203"/>
    </location>
</feature>
<gene>
    <name evidence="3" type="ORF">MGAL_10B002542</name>
</gene>
<dbReference type="InterPro" id="IPR052942">
    <property type="entry name" value="LPS_cholinephosphotransferase"/>
</dbReference>
<keyword evidence="1" id="KW-0812">Transmembrane</keyword>
<evidence type="ECO:0000313" key="3">
    <source>
        <dbReference type="EMBL" id="VDI37622.1"/>
    </source>
</evidence>
<keyword evidence="1" id="KW-0472">Membrane</keyword>
<dbReference type="PANTHER" id="PTHR43404:SF2">
    <property type="entry name" value="LIPOPOLYSACCHARIDE CHOLINEPHOSPHOTRANSFERASE LICD"/>
    <property type="match status" value="1"/>
</dbReference>
<dbReference type="Proteomes" id="UP000596742">
    <property type="component" value="Unassembled WGS sequence"/>
</dbReference>
<evidence type="ECO:0000259" key="2">
    <source>
        <dbReference type="Pfam" id="PF04991"/>
    </source>
</evidence>
<keyword evidence="1" id="KW-1133">Transmembrane helix</keyword>
<dbReference type="Pfam" id="PF04991">
    <property type="entry name" value="LicD"/>
    <property type="match status" value="1"/>
</dbReference>
<accession>A0A8B6EPE9</accession>
<organism evidence="3 4">
    <name type="scientific">Mytilus galloprovincialis</name>
    <name type="common">Mediterranean mussel</name>
    <dbReference type="NCBI Taxonomy" id="29158"/>
    <lineage>
        <taxon>Eukaryota</taxon>
        <taxon>Metazoa</taxon>
        <taxon>Spiralia</taxon>
        <taxon>Lophotrochozoa</taxon>
        <taxon>Mollusca</taxon>
        <taxon>Bivalvia</taxon>
        <taxon>Autobranchia</taxon>
        <taxon>Pteriomorphia</taxon>
        <taxon>Mytilida</taxon>
        <taxon>Mytiloidea</taxon>
        <taxon>Mytilidae</taxon>
        <taxon>Mytilinae</taxon>
        <taxon>Mytilus</taxon>
    </lineage>
</organism>
<proteinExistence type="predicted"/>
<reference evidence="3" key="1">
    <citation type="submission" date="2018-11" db="EMBL/GenBank/DDBJ databases">
        <authorList>
            <person name="Alioto T."/>
            <person name="Alioto T."/>
        </authorList>
    </citation>
    <scope>NUCLEOTIDE SEQUENCE</scope>
</reference>
<dbReference type="AlphaFoldDB" id="A0A8B6EPE9"/>